<proteinExistence type="inferred from homology"/>
<comment type="caution">
    <text evidence="15">The sequence shown here is derived from an EMBL/GenBank/DDBJ whole genome shotgun (WGS) entry which is preliminary data.</text>
</comment>
<evidence type="ECO:0000256" key="9">
    <source>
        <dbReference type="ARBA" id="ARBA00031637"/>
    </source>
</evidence>
<dbReference type="Pfam" id="PF00723">
    <property type="entry name" value="Glyco_hydro_15"/>
    <property type="match status" value="1"/>
</dbReference>
<dbReference type="FunFam" id="1.50.10.10:FF:000005">
    <property type="entry name" value="Glycosyl hydrolase, glucoamylase"/>
    <property type="match status" value="1"/>
</dbReference>
<dbReference type="InterPro" id="IPR008928">
    <property type="entry name" value="6-hairpin_glycosidase_sf"/>
</dbReference>
<dbReference type="EMBL" id="DTKL01000071">
    <property type="protein sequence ID" value="HGY95243.1"/>
    <property type="molecule type" value="Genomic_DNA"/>
</dbReference>
<dbReference type="PANTHER" id="PTHR31616">
    <property type="entry name" value="TREHALASE"/>
    <property type="match status" value="1"/>
</dbReference>
<evidence type="ECO:0000256" key="5">
    <source>
        <dbReference type="ARBA" id="ARBA00022801"/>
    </source>
</evidence>
<protein>
    <recommendedName>
        <fullName evidence="4">Trehalase</fullName>
        <ecNumber evidence="3">3.2.1.28</ecNumber>
    </recommendedName>
    <alternativeName>
        <fullName evidence="8">Alpha,alpha-trehalase</fullName>
    </alternativeName>
    <alternativeName>
        <fullName evidence="9">Alpha,alpha-trehalose glucohydrolase</fullName>
    </alternativeName>
</protein>
<feature type="domain" description="Trehalase-like N-terminal" evidence="14">
    <location>
        <begin position="4"/>
        <end position="150"/>
    </location>
</feature>
<keyword evidence="6" id="KW-0119">Carbohydrate metabolism</keyword>
<dbReference type="GO" id="GO:0005993">
    <property type="term" value="P:trehalose catabolic process"/>
    <property type="evidence" value="ECO:0007669"/>
    <property type="project" value="UniProtKB-ARBA"/>
</dbReference>
<comment type="cofactor">
    <cofactor evidence="10">
        <name>phosphate</name>
        <dbReference type="ChEBI" id="CHEBI:43474"/>
    </cofactor>
</comment>
<dbReference type="PANTHER" id="PTHR31616:SF0">
    <property type="entry name" value="GLUCAN 1,4-ALPHA-GLUCOSIDASE"/>
    <property type="match status" value="1"/>
</dbReference>
<evidence type="ECO:0000256" key="11">
    <source>
        <dbReference type="ARBA" id="ARBA00060615"/>
    </source>
</evidence>
<accession>A0A7V4XU59</accession>
<dbReference type="Pfam" id="PF19291">
    <property type="entry name" value="TREH_N"/>
    <property type="match status" value="1"/>
</dbReference>
<sequence length="627" mass="70959">MGLKIEDYALIGDCETAALVGNNGSIDWLCWPDFSSNACFAALLGDKNNGYWCIQPEGKWKSKRQYRDHTLILETTFECKEGAVKLIDFMPTRDDNSDVVRIVEGLRGNVHMRMELSLRFDYGHTVPWVTSMKDGVRAVGGSSLTVLRSSEETHGEKLMTVSDFTVSKGERKWFTLTYGKSHKGDPPSPKPEAALRSTEKFWLDWTSRNRRDGKYAAMIERSLITLKALTYQPTGGVVAAPTTSLPESLGGARNWDYRYCWLRDTTFTLVALMSAGYFEEAQAWQDWLLRALAGSPDQVQIMYGLGGERSLVEWEVDWLSGYEKSKPVRIGNAAAKQVQLDIYGEVMDSFYHAEMGLNTLREEDFHIWKALVEHLRKVWMLPDQGIWEIRGGPQHFTYSKVMAWVAFDRAIQLAEHHELDVALDAWKRTRDEIHAEVCEKAWDKRKNSFVQSYESKVMDASLLLIPLVGFLPVDDPRVIGTVEAVQKELMQDGFLLRYKTRGGKDGLSGSEGAFLACSFWLVSALNAIGRKSEAKRFFERLLKLSNDVGLLAEEYDTKRKRQVGNFPQAFSHITLLVAALHLEGNGMSDSMQGWNSKKGKKPLKERAVKRGSKSKKTESPGRKKAIY</sequence>
<dbReference type="SUPFAM" id="SSF48208">
    <property type="entry name" value="Six-hairpin glycosidases"/>
    <property type="match status" value="1"/>
</dbReference>
<comment type="similarity">
    <text evidence="2">Belongs to the glycosyl hydrolase 15 family.</text>
</comment>
<evidence type="ECO:0000256" key="2">
    <source>
        <dbReference type="ARBA" id="ARBA00006188"/>
    </source>
</evidence>
<evidence type="ECO:0000313" key="15">
    <source>
        <dbReference type="EMBL" id="HGY95243.1"/>
    </source>
</evidence>
<keyword evidence="7" id="KW-0326">Glycosidase</keyword>
<evidence type="ECO:0000259" key="13">
    <source>
        <dbReference type="Pfam" id="PF00723"/>
    </source>
</evidence>
<dbReference type="EC" id="3.2.1.28" evidence="3"/>
<organism evidence="15">
    <name type="scientific">Acidobacterium capsulatum</name>
    <dbReference type="NCBI Taxonomy" id="33075"/>
    <lineage>
        <taxon>Bacteria</taxon>
        <taxon>Pseudomonadati</taxon>
        <taxon>Acidobacteriota</taxon>
        <taxon>Terriglobia</taxon>
        <taxon>Terriglobales</taxon>
        <taxon>Acidobacteriaceae</taxon>
        <taxon>Acidobacterium</taxon>
    </lineage>
</organism>
<evidence type="ECO:0000256" key="4">
    <source>
        <dbReference type="ARBA" id="ARBA00019905"/>
    </source>
</evidence>
<evidence type="ECO:0000256" key="1">
    <source>
        <dbReference type="ARBA" id="ARBA00001576"/>
    </source>
</evidence>
<evidence type="ECO:0000256" key="3">
    <source>
        <dbReference type="ARBA" id="ARBA00012757"/>
    </source>
</evidence>
<comment type="catalytic activity">
    <reaction evidence="1">
        <text>alpha,alpha-trehalose + H2O = alpha-D-glucose + beta-D-glucose</text>
        <dbReference type="Rhea" id="RHEA:32675"/>
        <dbReference type="ChEBI" id="CHEBI:15377"/>
        <dbReference type="ChEBI" id="CHEBI:15903"/>
        <dbReference type="ChEBI" id="CHEBI:16551"/>
        <dbReference type="ChEBI" id="CHEBI:17925"/>
        <dbReference type="EC" id="3.2.1.28"/>
    </reaction>
</comment>
<dbReference type="AlphaFoldDB" id="A0A7V4XU59"/>
<evidence type="ECO:0000256" key="7">
    <source>
        <dbReference type="ARBA" id="ARBA00023295"/>
    </source>
</evidence>
<evidence type="ECO:0000256" key="10">
    <source>
        <dbReference type="ARBA" id="ARBA00053030"/>
    </source>
</evidence>
<comment type="pathway">
    <text evidence="11">Glycan degradation; trehalose degradation; D-glucose from alpha,alpha-trehalose: step 1/1.</text>
</comment>
<dbReference type="GO" id="GO:0004555">
    <property type="term" value="F:alpha,alpha-trehalase activity"/>
    <property type="evidence" value="ECO:0007669"/>
    <property type="project" value="UniProtKB-EC"/>
</dbReference>
<evidence type="ECO:0000256" key="6">
    <source>
        <dbReference type="ARBA" id="ARBA00023277"/>
    </source>
</evidence>
<evidence type="ECO:0000256" key="12">
    <source>
        <dbReference type="SAM" id="MobiDB-lite"/>
    </source>
</evidence>
<gene>
    <name evidence="15" type="ORF">ENW50_11250</name>
</gene>
<evidence type="ECO:0000259" key="14">
    <source>
        <dbReference type="Pfam" id="PF19291"/>
    </source>
</evidence>
<keyword evidence="5 15" id="KW-0378">Hydrolase</keyword>
<name>A0A7V4XU59_9BACT</name>
<dbReference type="InterPro" id="IPR045582">
    <property type="entry name" value="Trehalase-like_N"/>
</dbReference>
<dbReference type="Gene3D" id="1.50.10.10">
    <property type="match status" value="1"/>
</dbReference>
<evidence type="ECO:0000256" key="8">
    <source>
        <dbReference type="ARBA" id="ARBA00030473"/>
    </source>
</evidence>
<feature type="region of interest" description="Disordered" evidence="12">
    <location>
        <begin position="589"/>
        <end position="627"/>
    </location>
</feature>
<dbReference type="InterPro" id="IPR011613">
    <property type="entry name" value="GH15-like"/>
</dbReference>
<reference evidence="15" key="1">
    <citation type="journal article" date="2020" name="mSystems">
        <title>Genome- and Community-Level Interaction Insights into Carbon Utilization and Element Cycling Functions of Hydrothermarchaeota in Hydrothermal Sediment.</title>
        <authorList>
            <person name="Zhou Z."/>
            <person name="Liu Y."/>
            <person name="Xu W."/>
            <person name="Pan J."/>
            <person name="Luo Z.H."/>
            <person name="Li M."/>
        </authorList>
    </citation>
    <scope>NUCLEOTIDE SEQUENCE [LARGE SCALE GENOMIC DNA]</scope>
    <source>
        <strain evidence="15">SpSt-855</strain>
    </source>
</reference>
<dbReference type="InterPro" id="IPR012341">
    <property type="entry name" value="6hp_glycosidase-like_sf"/>
</dbReference>
<feature type="domain" description="GH15-like" evidence="13">
    <location>
        <begin position="214"/>
        <end position="579"/>
    </location>
</feature>